<accession>A0ABS2FJQ4</accession>
<gene>
    <name evidence="1" type="ORF">H6A19_12405</name>
</gene>
<evidence type="ECO:0000313" key="2">
    <source>
        <dbReference type="Proteomes" id="UP000767334"/>
    </source>
</evidence>
<organism evidence="1 2">
    <name type="scientific">Clostridium saudiense</name>
    <dbReference type="NCBI Taxonomy" id="1414720"/>
    <lineage>
        <taxon>Bacteria</taxon>
        <taxon>Bacillati</taxon>
        <taxon>Bacillota</taxon>
        <taxon>Clostridia</taxon>
        <taxon>Eubacteriales</taxon>
        <taxon>Clostridiaceae</taxon>
        <taxon>Clostridium</taxon>
    </lineage>
</organism>
<dbReference type="EMBL" id="JACJLL010000086">
    <property type="protein sequence ID" value="MBM6820128.1"/>
    <property type="molecule type" value="Genomic_DNA"/>
</dbReference>
<evidence type="ECO:0000313" key="1">
    <source>
        <dbReference type="EMBL" id="MBM6820128.1"/>
    </source>
</evidence>
<sequence>MKNKMMKKMNRKMRKAKMKNSIIMEMAEDLKDLVANAKLYKKLKGKK</sequence>
<keyword evidence="2" id="KW-1185">Reference proteome</keyword>
<reference evidence="1 2" key="1">
    <citation type="journal article" date="2021" name="Sci. Rep.">
        <title>The distribution of antibiotic resistance genes in chicken gut microbiota commensals.</title>
        <authorList>
            <person name="Juricova H."/>
            <person name="Matiasovicova J."/>
            <person name="Kubasova T."/>
            <person name="Cejkova D."/>
            <person name="Rychlik I."/>
        </authorList>
    </citation>
    <scope>NUCLEOTIDE SEQUENCE [LARGE SCALE GENOMIC DNA]</scope>
    <source>
        <strain evidence="1 2">An435</strain>
    </source>
</reference>
<dbReference type="RefSeq" id="WP_166484767.1">
    <property type="nucleotide sequence ID" value="NZ_JACJLL010000086.1"/>
</dbReference>
<name>A0ABS2FJQ4_9CLOT</name>
<comment type="caution">
    <text evidence="1">The sequence shown here is derived from an EMBL/GenBank/DDBJ whole genome shotgun (WGS) entry which is preliminary data.</text>
</comment>
<proteinExistence type="predicted"/>
<dbReference type="Proteomes" id="UP000767334">
    <property type="component" value="Unassembled WGS sequence"/>
</dbReference>
<protein>
    <submittedName>
        <fullName evidence="1">Uncharacterized protein</fullName>
    </submittedName>
</protein>